<evidence type="ECO:0000313" key="2">
    <source>
        <dbReference type="EMBL" id="QQO09990.1"/>
    </source>
</evidence>
<dbReference type="AlphaFoldDB" id="A0A7T7XP84"/>
<dbReference type="KEGG" id="bhc:JFL75_03490"/>
<dbReference type="GO" id="GO:0008168">
    <property type="term" value="F:methyltransferase activity"/>
    <property type="evidence" value="ECO:0007669"/>
    <property type="project" value="UniProtKB-KW"/>
</dbReference>
<dbReference type="RefSeq" id="WP_215627294.1">
    <property type="nucleotide sequence ID" value="NZ_CP067089.2"/>
</dbReference>
<dbReference type="SUPFAM" id="SSF53335">
    <property type="entry name" value="S-adenosyl-L-methionine-dependent methyltransferases"/>
    <property type="match status" value="1"/>
</dbReference>
<evidence type="ECO:0000259" key="1">
    <source>
        <dbReference type="Pfam" id="PF13847"/>
    </source>
</evidence>
<keyword evidence="3" id="KW-1185">Reference proteome</keyword>
<dbReference type="PANTHER" id="PTHR43861:SF1">
    <property type="entry name" value="TRANS-ACONITATE 2-METHYLTRANSFERASE"/>
    <property type="match status" value="1"/>
</dbReference>
<evidence type="ECO:0000313" key="3">
    <source>
        <dbReference type="Proteomes" id="UP000595917"/>
    </source>
</evidence>
<reference evidence="2" key="1">
    <citation type="submission" date="2021-01" db="EMBL/GenBank/DDBJ databases">
        <title>Description of Breznakiella homolactica.</title>
        <authorList>
            <person name="Song Y."/>
            <person name="Brune A."/>
        </authorList>
    </citation>
    <scope>NUCLEOTIDE SEQUENCE</scope>
    <source>
        <strain evidence="2">RmG30</strain>
    </source>
</reference>
<protein>
    <submittedName>
        <fullName evidence="2">Class I SAM-dependent methyltransferase</fullName>
    </submittedName>
</protein>
<organism evidence="2 3">
    <name type="scientific">Breznakiella homolactica</name>
    <dbReference type="NCBI Taxonomy" id="2798577"/>
    <lineage>
        <taxon>Bacteria</taxon>
        <taxon>Pseudomonadati</taxon>
        <taxon>Spirochaetota</taxon>
        <taxon>Spirochaetia</taxon>
        <taxon>Spirochaetales</taxon>
        <taxon>Breznakiellaceae</taxon>
        <taxon>Breznakiella</taxon>
    </lineage>
</organism>
<dbReference type="Pfam" id="PF13847">
    <property type="entry name" value="Methyltransf_31"/>
    <property type="match status" value="1"/>
</dbReference>
<dbReference type="InterPro" id="IPR025714">
    <property type="entry name" value="Methyltranfer_dom"/>
</dbReference>
<gene>
    <name evidence="2" type="ORF">JFL75_03490</name>
</gene>
<dbReference type="GO" id="GO:0032259">
    <property type="term" value="P:methylation"/>
    <property type="evidence" value="ECO:0007669"/>
    <property type="project" value="UniProtKB-KW"/>
</dbReference>
<feature type="domain" description="Methyltransferase" evidence="1">
    <location>
        <begin position="45"/>
        <end position="152"/>
    </location>
</feature>
<keyword evidence="2" id="KW-0489">Methyltransferase</keyword>
<dbReference type="Gene3D" id="3.40.50.150">
    <property type="entry name" value="Vaccinia Virus protein VP39"/>
    <property type="match status" value="1"/>
</dbReference>
<accession>A0A7T7XP84</accession>
<dbReference type="EMBL" id="CP067089">
    <property type="protein sequence ID" value="QQO09990.1"/>
    <property type="molecule type" value="Genomic_DNA"/>
</dbReference>
<proteinExistence type="predicted"/>
<name>A0A7T7XP84_9SPIR</name>
<dbReference type="CDD" id="cd02440">
    <property type="entry name" value="AdoMet_MTases"/>
    <property type="match status" value="1"/>
</dbReference>
<dbReference type="Proteomes" id="UP000595917">
    <property type="component" value="Chromosome"/>
</dbReference>
<dbReference type="InterPro" id="IPR029063">
    <property type="entry name" value="SAM-dependent_MTases_sf"/>
</dbReference>
<dbReference type="PANTHER" id="PTHR43861">
    <property type="entry name" value="TRANS-ACONITATE 2-METHYLTRANSFERASE-RELATED"/>
    <property type="match status" value="1"/>
</dbReference>
<keyword evidence="2" id="KW-0808">Transferase</keyword>
<sequence>MKEIESNKTAWGLLSKDHYEHFKKVLMENESLLSSVVEKELGDISGKTIIHLQCNTGADSISLARKGAIVTGVDLVPENIYYAKKMAEELGIKNIDFFESDIMELKENHNKKYDMVFTTEGVLIWLPDLNKWAETVKHLLNENGELYLLDSHPFFLTFDEEKLKDNKLEIKYPYFVREPDCFDTIGGYASDEKKAVTYEWMYKISDIINPLAGAGLTIENFNEYDCLFFNTGEMENCGNGYYHYPFFDSKLPFTFSLRARLIKR</sequence>